<accession>A0A556QSC1</accession>
<organism evidence="3 4">
    <name type="scientific">Rariglobus hedericola</name>
    <dbReference type="NCBI Taxonomy" id="2597822"/>
    <lineage>
        <taxon>Bacteria</taxon>
        <taxon>Pseudomonadati</taxon>
        <taxon>Verrucomicrobiota</taxon>
        <taxon>Opitutia</taxon>
        <taxon>Opitutales</taxon>
        <taxon>Opitutaceae</taxon>
        <taxon>Rariglobus</taxon>
    </lineage>
</organism>
<dbReference type="OrthoDB" id="8708448at2"/>
<gene>
    <name evidence="3" type="ORF">FPL22_09540</name>
</gene>
<dbReference type="NCBIfam" id="TIGR02595">
    <property type="entry name" value="PEP_CTERM"/>
    <property type="match status" value="1"/>
</dbReference>
<dbReference type="RefSeq" id="WP_144230050.1">
    <property type="nucleotide sequence ID" value="NZ_CBCRVV010000015.1"/>
</dbReference>
<keyword evidence="2" id="KW-0732">Signal</keyword>
<evidence type="ECO:0000313" key="4">
    <source>
        <dbReference type="Proteomes" id="UP000315648"/>
    </source>
</evidence>
<keyword evidence="1" id="KW-0472">Membrane</keyword>
<feature type="chain" id="PRO_5021906230" evidence="2">
    <location>
        <begin position="29"/>
        <end position="425"/>
    </location>
</feature>
<protein>
    <submittedName>
        <fullName evidence="3">PEP-CTERM sorting domain-containing protein</fullName>
    </submittedName>
</protein>
<keyword evidence="1" id="KW-1133">Transmembrane helix</keyword>
<name>A0A556QSC1_9BACT</name>
<dbReference type="Proteomes" id="UP000315648">
    <property type="component" value="Unassembled WGS sequence"/>
</dbReference>
<keyword evidence="1" id="KW-0812">Transmembrane</keyword>
<dbReference type="EMBL" id="VMBG01000001">
    <property type="protein sequence ID" value="TSJ79509.1"/>
    <property type="molecule type" value="Genomic_DNA"/>
</dbReference>
<evidence type="ECO:0000313" key="3">
    <source>
        <dbReference type="EMBL" id="TSJ79509.1"/>
    </source>
</evidence>
<dbReference type="InterPro" id="IPR013424">
    <property type="entry name" value="Ice-binding_C"/>
</dbReference>
<dbReference type="AlphaFoldDB" id="A0A556QSC1"/>
<evidence type="ECO:0000256" key="2">
    <source>
        <dbReference type="SAM" id="SignalP"/>
    </source>
</evidence>
<feature type="signal peptide" evidence="2">
    <location>
        <begin position="1"/>
        <end position="28"/>
    </location>
</feature>
<proteinExistence type="predicted"/>
<reference evidence="3 4" key="1">
    <citation type="submission" date="2019-07" db="EMBL/GenBank/DDBJ databases">
        <title>Description of 53C-WASEF.</title>
        <authorList>
            <person name="Pitt A."/>
            <person name="Hahn M.W."/>
        </authorList>
    </citation>
    <scope>NUCLEOTIDE SEQUENCE [LARGE SCALE GENOMIC DNA]</scope>
    <source>
        <strain evidence="3 4">53C-WASEF</strain>
    </source>
</reference>
<sequence>MPLQIPRLLRPAFSAVALASLTAFTANAATLYWDTNGATAGAGVIADGTWDTGTTANWTTDSTGSSATTTFTADDDVIFSAGSDVTTAAVITSGTLSAKSITIEEGAHTIGGSNITIGSVSTAGTITVNSAASATLNNLVLGNNTSFAVEGALTSNMNGAGKVLTKTGAGSLTLNDTVSSDYSINANGGLIILQRSTTKQLKASSVNSGGTLRIAANEQFGGNLAVNTGGTLELNANITETVGSLSGSGSITGGSNSTLGATGGTFSGTISGDLNFVKSGAGTYTFSGASTSSGNNVTVSAGTYILGATTGSLTFYIGANTISNKVTGAGTATFNGTFAFDLTSAVLADGNSWIIADVTNQSFASTFTVSGFTDDDLDNIWTNGAGLSFSESTGILSYSAIPEPSSYALFAGMIVLAVIGFRRRV</sequence>
<feature type="transmembrane region" description="Helical" evidence="1">
    <location>
        <begin position="405"/>
        <end position="421"/>
    </location>
</feature>
<comment type="caution">
    <text evidence="3">The sequence shown here is derived from an EMBL/GenBank/DDBJ whole genome shotgun (WGS) entry which is preliminary data.</text>
</comment>
<evidence type="ECO:0000256" key="1">
    <source>
        <dbReference type="SAM" id="Phobius"/>
    </source>
</evidence>
<keyword evidence="4" id="KW-1185">Reference proteome</keyword>